<dbReference type="EMBL" id="MLJW01001424">
    <property type="protein sequence ID" value="OIQ78315.1"/>
    <property type="molecule type" value="Genomic_DNA"/>
</dbReference>
<comment type="caution">
    <text evidence="1">The sequence shown here is derived from an EMBL/GenBank/DDBJ whole genome shotgun (WGS) entry which is preliminary data.</text>
</comment>
<gene>
    <name evidence="1" type="ORF">GALL_399780</name>
</gene>
<name>A0A1J5QLC6_9ZZZZ</name>
<dbReference type="AlphaFoldDB" id="A0A1J5QLC6"/>
<evidence type="ECO:0000313" key="1">
    <source>
        <dbReference type="EMBL" id="OIQ78315.1"/>
    </source>
</evidence>
<proteinExistence type="predicted"/>
<organism evidence="1">
    <name type="scientific">mine drainage metagenome</name>
    <dbReference type="NCBI Taxonomy" id="410659"/>
    <lineage>
        <taxon>unclassified sequences</taxon>
        <taxon>metagenomes</taxon>
        <taxon>ecological metagenomes</taxon>
    </lineage>
</organism>
<accession>A0A1J5QLC6</accession>
<sequence length="275" mass="28991">MLAGLLWFVALLSPVGMARAETAPTVVTLQAEWAVHLESDGQGSDARGAQLLALLGALGGTPGVASAQDAVTLPAGGDGPYRIDSTLTPRGPLAMLLQRLRWVRSASGQMQAGRAELSAASSQRGDSPARTVRIEDGRMDVRTAGQTAQAGQDKPAPDGLLDPLTLGWGYLQRPLPTRPFTVPLLINDAVQTARVSPQPATLQWQGRATACTLLDAQSKDSSARLRIWLRQSDGLPLQIELGMGERYGLDVVQTLARVPAGLDGLRLDSHAAAAR</sequence>
<reference evidence="1" key="1">
    <citation type="submission" date="2016-10" db="EMBL/GenBank/DDBJ databases">
        <title>Sequence of Gallionella enrichment culture.</title>
        <authorList>
            <person name="Poehlein A."/>
            <person name="Muehling M."/>
            <person name="Daniel R."/>
        </authorList>
    </citation>
    <scope>NUCLEOTIDE SEQUENCE</scope>
</reference>
<protein>
    <submittedName>
        <fullName evidence="1">Uncharacterized protein</fullName>
    </submittedName>
</protein>